<dbReference type="GO" id="GO:0090657">
    <property type="term" value="P:telomeric loop disassembly"/>
    <property type="evidence" value="ECO:0007669"/>
    <property type="project" value="TreeGrafter"/>
</dbReference>
<dbReference type="STRING" id="6313.A0A0K0DNA0"/>
<evidence type="ECO:0000256" key="4">
    <source>
        <dbReference type="ARBA" id="ARBA00022806"/>
    </source>
</evidence>
<dbReference type="InterPro" id="IPR045028">
    <property type="entry name" value="DinG/Rad3-like"/>
</dbReference>
<protein>
    <submittedName>
        <fullName evidence="13">Helicase ATP-binding domain-containing protein</fullName>
    </submittedName>
</protein>
<evidence type="ECO:0000256" key="5">
    <source>
        <dbReference type="ARBA" id="ARBA00022840"/>
    </source>
</evidence>
<keyword evidence="8" id="KW-0238">DNA-binding</keyword>
<dbReference type="InterPro" id="IPR010614">
    <property type="entry name" value="RAD3-like_helicase_DEAD"/>
</dbReference>
<keyword evidence="6" id="KW-0408">Iron</keyword>
<dbReference type="InterPro" id="IPR006555">
    <property type="entry name" value="ATP-dep_Helicase_C"/>
</dbReference>
<dbReference type="Pfam" id="PF13307">
    <property type="entry name" value="Helicase_C_2"/>
    <property type="match status" value="1"/>
</dbReference>
<dbReference type="GO" id="GO:0010569">
    <property type="term" value="P:regulation of double-strand break repair via homologous recombination"/>
    <property type="evidence" value="ECO:0007669"/>
    <property type="project" value="TreeGrafter"/>
</dbReference>
<dbReference type="GO" id="GO:0003678">
    <property type="term" value="F:DNA helicase activity"/>
    <property type="evidence" value="ECO:0007669"/>
    <property type="project" value="InterPro"/>
</dbReference>
<keyword evidence="12" id="KW-1185">Reference proteome</keyword>
<name>A0A0K0DNA0_ANGCA</name>
<keyword evidence="1" id="KW-0479">Metal-binding</keyword>
<dbReference type="GO" id="GO:0046872">
    <property type="term" value="F:metal ion binding"/>
    <property type="evidence" value="ECO:0007669"/>
    <property type="project" value="UniProtKB-KW"/>
</dbReference>
<dbReference type="InterPro" id="IPR014013">
    <property type="entry name" value="Helic_SF1/SF2_ATP-bd_DinG/Rad3"/>
</dbReference>
<dbReference type="SMART" id="SM00491">
    <property type="entry name" value="HELICc2"/>
    <property type="match status" value="1"/>
</dbReference>
<keyword evidence="4" id="KW-0347">Helicase</keyword>
<dbReference type="AlphaFoldDB" id="A0A0K0DNA0"/>
<reference evidence="13" key="2">
    <citation type="submission" date="2017-02" db="UniProtKB">
        <authorList>
            <consortium name="WormBaseParasite"/>
        </authorList>
    </citation>
    <scope>IDENTIFICATION</scope>
</reference>
<dbReference type="GO" id="GO:0045910">
    <property type="term" value="P:negative regulation of DNA recombination"/>
    <property type="evidence" value="ECO:0007669"/>
    <property type="project" value="TreeGrafter"/>
</dbReference>
<keyword evidence="2" id="KW-0547">Nucleotide-binding</keyword>
<evidence type="ECO:0000256" key="7">
    <source>
        <dbReference type="ARBA" id="ARBA00023014"/>
    </source>
</evidence>
<dbReference type="GO" id="GO:0070182">
    <property type="term" value="F:DNA polymerase binding"/>
    <property type="evidence" value="ECO:0007669"/>
    <property type="project" value="TreeGrafter"/>
</dbReference>
<evidence type="ECO:0000313" key="12">
    <source>
        <dbReference type="Proteomes" id="UP000035642"/>
    </source>
</evidence>
<dbReference type="GO" id="GO:0005634">
    <property type="term" value="C:nucleus"/>
    <property type="evidence" value="ECO:0007669"/>
    <property type="project" value="TreeGrafter"/>
</dbReference>
<feature type="domain" description="Helicase ATP-binding" evidence="11">
    <location>
        <begin position="1"/>
        <end position="133"/>
    </location>
</feature>
<keyword evidence="3" id="KW-0378">Hydrolase</keyword>
<dbReference type="GO" id="GO:0016818">
    <property type="term" value="F:hydrolase activity, acting on acid anhydrides, in phosphorus-containing anhydrides"/>
    <property type="evidence" value="ECO:0007669"/>
    <property type="project" value="InterPro"/>
</dbReference>
<dbReference type="GO" id="GO:0051536">
    <property type="term" value="F:iron-sulfur cluster binding"/>
    <property type="evidence" value="ECO:0007669"/>
    <property type="project" value="UniProtKB-KW"/>
</dbReference>
<evidence type="ECO:0000256" key="8">
    <source>
        <dbReference type="ARBA" id="ARBA00023125"/>
    </source>
</evidence>
<dbReference type="WBParaSite" id="ACAC_0001322901-mRNA-1">
    <property type="protein sequence ID" value="ACAC_0001322901-mRNA-1"/>
    <property type="gene ID" value="ACAC_0001322901"/>
</dbReference>
<keyword evidence="5" id="KW-0067">ATP-binding</keyword>
<dbReference type="Gene3D" id="3.40.50.300">
    <property type="entry name" value="P-loop containing nucleotide triphosphate hydrolases"/>
    <property type="match status" value="2"/>
</dbReference>
<evidence type="ECO:0000256" key="9">
    <source>
        <dbReference type="ARBA" id="ARBA00023235"/>
    </source>
</evidence>
<evidence type="ECO:0000313" key="13">
    <source>
        <dbReference type="WBParaSite" id="ACAC_0001322901-mRNA-1"/>
    </source>
</evidence>
<evidence type="ECO:0000256" key="3">
    <source>
        <dbReference type="ARBA" id="ARBA00022801"/>
    </source>
</evidence>
<keyword evidence="9" id="KW-0413">Isomerase</keyword>
<keyword evidence="7" id="KW-0411">Iron-sulfur</keyword>
<dbReference type="Pfam" id="PF06733">
    <property type="entry name" value="DEAD_2"/>
    <property type="match status" value="1"/>
</dbReference>
<dbReference type="PANTHER" id="PTHR11472">
    <property type="entry name" value="DNA REPAIR DEAD HELICASE RAD3/XP-D SUBFAMILY MEMBER"/>
    <property type="match status" value="1"/>
</dbReference>
<dbReference type="GO" id="GO:1904430">
    <property type="term" value="P:negative regulation of t-circle formation"/>
    <property type="evidence" value="ECO:0007669"/>
    <property type="project" value="TreeGrafter"/>
</dbReference>
<dbReference type="GO" id="GO:0003677">
    <property type="term" value="F:DNA binding"/>
    <property type="evidence" value="ECO:0007669"/>
    <property type="project" value="UniProtKB-KW"/>
</dbReference>
<dbReference type="Proteomes" id="UP000035642">
    <property type="component" value="Unassembled WGS sequence"/>
</dbReference>
<dbReference type="PROSITE" id="PS51193">
    <property type="entry name" value="HELICASE_ATP_BIND_2"/>
    <property type="match status" value="1"/>
</dbReference>
<proteinExistence type="predicted"/>
<feature type="region of interest" description="Disordered" evidence="10">
    <location>
        <begin position="617"/>
        <end position="642"/>
    </location>
</feature>
<dbReference type="GO" id="GO:0005524">
    <property type="term" value="F:ATP binding"/>
    <property type="evidence" value="ECO:0007669"/>
    <property type="project" value="UniProtKB-KW"/>
</dbReference>
<organism evidence="12 13">
    <name type="scientific">Angiostrongylus cantonensis</name>
    <name type="common">Rat lungworm</name>
    <dbReference type="NCBI Taxonomy" id="6313"/>
    <lineage>
        <taxon>Eukaryota</taxon>
        <taxon>Metazoa</taxon>
        <taxon>Ecdysozoa</taxon>
        <taxon>Nematoda</taxon>
        <taxon>Chromadorea</taxon>
        <taxon>Rhabditida</taxon>
        <taxon>Rhabditina</taxon>
        <taxon>Rhabditomorpha</taxon>
        <taxon>Strongyloidea</taxon>
        <taxon>Metastrongylidae</taxon>
        <taxon>Angiostrongylus</taxon>
    </lineage>
</organism>
<accession>A0A0K0DNA0</accession>
<evidence type="ECO:0000256" key="1">
    <source>
        <dbReference type="ARBA" id="ARBA00022723"/>
    </source>
</evidence>
<sequence>MFFPETKSDSSNDVFAEGGAVPDIEDMITIGRKHGVCPLFRCRHVQATAELVLLPFDYMLDPQLRKLHEIDLLRSIVIFDDADGLEIMCESLASPEITSVDVHYAILETKAAIECLQREIAEAPIHMGGPFGCSPWDAEEVRKSLLLDSNNALDVFYRLFVNIVKVFDDKECSTLLDLPGKILPGLRLFEIFDSVGISHCNAERFSKALMDISRYLQQGSDLNPSMARRGKHVERIGRFVSSVYRCFSEKVHKLLIHDYENGLCQGFDYYYKQCSQHYNLYILKEEQTDPKPSILMKFWCLTSSVAMDTMKCGGVRTVIVTGSTLPNLDRKLSTLQGKHEAKADQIIATVLRESPFTKRVLNGCPRQRWGNDYAVGVAESITSLAKIVPQGILVFFASSKHMDHLIRKFKELKDYSQKFPSNSYWDQMTEAKLVVVEPKEKSQVAQARSMFAHGAQSEHGAMYLAVCGGQVGEEGIAFSDACSRAVCVVGIPIAPLRDIRILSRRRYLKKMLRRGGANLDTPLPENWCDAEECRAVKKALGLVVRHVHDFGVVVLLDARFERRKARCFPSWMGESVRKFEEGSQFLSAVTNFFAQRKKETTESIALLAEPAETANKMPFTARSPSTPGTSCRLPKREAGDPPRRERRLPVVIVWLWSLLTLVLRTSRLPVQHSPPPKMYSSTVELVKSFSPAFHKYILN</sequence>
<evidence type="ECO:0000256" key="6">
    <source>
        <dbReference type="ARBA" id="ARBA00023004"/>
    </source>
</evidence>
<reference evidence="12" key="1">
    <citation type="submission" date="2012-09" db="EMBL/GenBank/DDBJ databases">
        <authorList>
            <person name="Martin A.A."/>
        </authorList>
    </citation>
    <scope>NUCLEOTIDE SEQUENCE</scope>
</reference>
<dbReference type="PANTHER" id="PTHR11472:SF34">
    <property type="entry name" value="REGULATOR OF TELOMERE ELONGATION HELICASE 1"/>
    <property type="match status" value="1"/>
</dbReference>
<evidence type="ECO:0000259" key="11">
    <source>
        <dbReference type="PROSITE" id="PS51193"/>
    </source>
</evidence>
<dbReference type="InterPro" id="IPR027417">
    <property type="entry name" value="P-loop_NTPase"/>
</dbReference>
<evidence type="ECO:0000256" key="10">
    <source>
        <dbReference type="SAM" id="MobiDB-lite"/>
    </source>
</evidence>
<evidence type="ECO:0000256" key="2">
    <source>
        <dbReference type="ARBA" id="ARBA00022741"/>
    </source>
</evidence>